<dbReference type="InterPro" id="IPR046346">
    <property type="entry name" value="Aminoacid_DH-like_N_sf"/>
</dbReference>
<dbReference type="PROSITE" id="PS00331">
    <property type="entry name" value="MALIC_ENZYMES"/>
    <property type="match status" value="1"/>
</dbReference>
<dbReference type="InterPro" id="IPR036291">
    <property type="entry name" value="NAD(P)-bd_dom_sf"/>
</dbReference>
<dbReference type="FunFam" id="3.40.50.10380:FF:000001">
    <property type="entry name" value="NAD-dependent malic enzyme"/>
    <property type="match status" value="1"/>
</dbReference>
<evidence type="ECO:0000313" key="15">
    <source>
        <dbReference type="EMBL" id="RUR43945.1"/>
    </source>
</evidence>
<name>A0A3S0WZS5_9GAMM</name>
<feature type="binding site" evidence="11">
    <location>
        <position position="243"/>
    </location>
    <ligand>
        <name>a divalent metal cation</name>
        <dbReference type="ChEBI" id="CHEBI:60240"/>
    </ligand>
</feature>
<evidence type="ECO:0000256" key="8">
    <source>
        <dbReference type="ARBA" id="ARBA00052591"/>
    </source>
</evidence>
<dbReference type="GO" id="GO:0005829">
    <property type="term" value="C:cytosol"/>
    <property type="evidence" value="ECO:0007669"/>
    <property type="project" value="TreeGrafter"/>
</dbReference>
<dbReference type="SMART" id="SM01274">
    <property type="entry name" value="malic"/>
    <property type="match status" value="1"/>
</dbReference>
<dbReference type="FunFam" id="3.40.50.720:FF:000055">
    <property type="entry name" value="NAD-dependent malic enzyme"/>
    <property type="match status" value="1"/>
</dbReference>
<reference evidence="15 16" key="1">
    <citation type="submission" date="2018-12" db="EMBL/GenBank/DDBJ databases">
        <title>three novel Halomonas strain isolated from plants.</title>
        <authorList>
            <person name="Sun C."/>
        </authorList>
    </citation>
    <scope>NUCLEOTIDE SEQUENCE [LARGE SCALE GENOMIC DNA]</scope>
    <source>
        <strain evidence="15 16">RC</strain>
    </source>
</reference>
<evidence type="ECO:0000256" key="9">
    <source>
        <dbReference type="PIRSR" id="PIRSR000106-1"/>
    </source>
</evidence>
<evidence type="ECO:0000256" key="12">
    <source>
        <dbReference type="RuleBase" id="RU003427"/>
    </source>
</evidence>
<dbReference type="SUPFAM" id="SSF51735">
    <property type="entry name" value="NAD(P)-binding Rossmann-fold domains"/>
    <property type="match status" value="1"/>
</dbReference>
<comment type="caution">
    <text evidence="15">The sequence shown here is derived from an EMBL/GenBank/DDBJ whole genome shotgun (WGS) entry which is preliminary data.</text>
</comment>
<comment type="cofactor">
    <cofactor evidence="11">
        <name>Mg(2+)</name>
        <dbReference type="ChEBI" id="CHEBI:18420"/>
    </cofactor>
    <cofactor evidence="11">
        <name>Mn(2+)</name>
        <dbReference type="ChEBI" id="CHEBI:29035"/>
    </cofactor>
    <text evidence="11">Divalent metal cations. Prefers magnesium or manganese.</text>
</comment>
<dbReference type="PRINTS" id="PR00072">
    <property type="entry name" value="MALOXRDTASE"/>
</dbReference>
<dbReference type="GO" id="GO:0006108">
    <property type="term" value="P:malate metabolic process"/>
    <property type="evidence" value="ECO:0007669"/>
    <property type="project" value="TreeGrafter"/>
</dbReference>
<dbReference type="CDD" id="cd05312">
    <property type="entry name" value="NAD_bind_1_malic_enz"/>
    <property type="match status" value="1"/>
</dbReference>
<feature type="binding site" evidence="10">
    <location>
        <position position="455"/>
    </location>
    <ligand>
        <name>(S)-malate</name>
        <dbReference type="ChEBI" id="CHEBI:15589"/>
    </ligand>
</feature>
<dbReference type="GO" id="GO:0051287">
    <property type="term" value="F:NAD binding"/>
    <property type="evidence" value="ECO:0007669"/>
    <property type="project" value="InterPro"/>
</dbReference>
<dbReference type="GO" id="GO:0016616">
    <property type="term" value="F:oxidoreductase activity, acting on the CH-OH group of donors, NAD or NADP as acceptor"/>
    <property type="evidence" value="ECO:0007669"/>
    <property type="project" value="InterPro"/>
</dbReference>
<evidence type="ECO:0000256" key="7">
    <source>
        <dbReference type="ARBA" id="ARBA00050168"/>
    </source>
</evidence>
<comment type="catalytic activity">
    <reaction evidence="7">
        <text>oxaloacetate + H(+) = pyruvate + CO2</text>
        <dbReference type="Rhea" id="RHEA:15641"/>
        <dbReference type="ChEBI" id="CHEBI:15361"/>
        <dbReference type="ChEBI" id="CHEBI:15378"/>
        <dbReference type="ChEBI" id="CHEBI:16452"/>
        <dbReference type="ChEBI" id="CHEBI:16526"/>
        <dbReference type="EC" id="1.1.1.38"/>
    </reaction>
</comment>
<feature type="active site" description="Proton acceptor" evidence="9">
    <location>
        <position position="172"/>
    </location>
</feature>
<dbReference type="InterPro" id="IPR037062">
    <property type="entry name" value="Malic_N_dom_sf"/>
</dbReference>
<dbReference type="Pfam" id="PF00390">
    <property type="entry name" value="malic"/>
    <property type="match status" value="1"/>
</dbReference>
<dbReference type="PIRSF" id="PIRSF000106">
    <property type="entry name" value="ME"/>
    <property type="match status" value="1"/>
</dbReference>
<sequence length="558" mass="61751">MSTSKRPLYIPYAGPSLLEMPLLNKGSAFTQEERLAFNLIGLLPQNVETIDDQLERAYRQYQQCHSNLDRHIYLRAIQDDNETLYFRLVSEHLEEMLPIIYTPTVGQACQEFSNIYRNHRGLFIGYPDREHMDDILRSATKDNVKVIVVTDGERILGLGDQGIGGMGIPIGKLALYTACGGISPAHTLPIMIDVGTNNQALLDDPMYMGWRHKRVGQEEYDAFMAEFISALKRRWPNALLQFEDFAQANAVPLLERYRNELCCFNDDVQGTASVVVGTLMAACQAREETIAQQRVVFVGGGSAGCGIAEQVVVAMEAEGLTESEARSRIFVVDREGLMTSDQEWQRDFQRRLAHDPSLVADWNGQGLEETIAQMKPTVLIGVCGQRGIFTEQVVKTMHAGCEHPVIMPLSNPTSQAEAVPEDVIRWTDGQALVATGSPFAPVVYNGRTYPIAQCNNAYIFPGIGLGVIASNANRVTDEMLMSASRALAREAPIVKEGKGALLPPLSRIREISQSIAFEVAATAQHNGVALTTSGTKLREAIEKASWSPVYRTYRRRAV</sequence>
<dbReference type="PANTHER" id="PTHR23406:SF34">
    <property type="entry name" value="NAD-DEPENDENT MALIC ENZYME, MITOCHONDRIAL"/>
    <property type="match status" value="1"/>
</dbReference>
<comment type="cofactor">
    <cofactor evidence="1">
        <name>Mn(2+)</name>
        <dbReference type="ChEBI" id="CHEBI:29035"/>
    </cofactor>
</comment>
<evidence type="ECO:0000256" key="10">
    <source>
        <dbReference type="PIRSR" id="PIRSR000106-2"/>
    </source>
</evidence>
<protein>
    <recommendedName>
        <fullName evidence="3">malate dehydrogenase (oxaloacetate-decarboxylating)</fullName>
        <ecNumber evidence="3">1.1.1.38</ecNumber>
    </recommendedName>
</protein>
<comment type="catalytic activity">
    <reaction evidence="8">
        <text>(S)-malate + NAD(+) = pyruvate + CO2 + NADH</text>
        <dbReference type="Rhea" id="RHEA:12653"/>
        <dbReference type="ChEBI" id="CHEBI:15361"/>
        <dbReference type="ChEBI" id="CHEBI:15589"/>
        <dbReference type="ChEBI" id="CHEBI:16526"/>
        <dbReference type="ChEBI" id="CHEBI:57540"/>
        <dbReference type="ChEBI" id="CHEBI:57945"/>
        <dbReference type="EC" id="1.1.1.38"/>
    </reaction>
</comment>
<evidence type="ECO:0000259" key="14">
    <source>
        <dbReference type="SMART" id="SM01274"/>
    </source>
</evidence>
<proteinExistence type="inferred from homology"/>
<evidence type="ECO:0000256" key="3">
    <source>
        <dbReference type="ARBA" id="ARBA00013003"/>
    </source>
</evidence>
<dbReference type="InterPro" id="IPR015884">
    <property type="entry name" value="Malic_enzyme_CS"/>
</dbReference>
<dbReference type="Gene3D" id="3.40.50.720">
    <property type="entry name" value="NAD(P)-binding Rossmann-like Domain"/>
    <property type="match status" value="1"/>
</dbReference>
<dbReference type="Gene3D" id="3.40.50.10380">
    <property type="entry name" value="Malic enzyme, N-terminal domain"/>
    <property type="match status" value="1"/>
</dbReference>
<dbReference type="SUPFAM" id="SSF53223">
    <property type="entry name" value="Aminoacid dehydrogenase-like, N-terminal domain"/>
    <property type="match status" value="1"/>
</dbReference>
<dbReference type="Pfam" id="PF03949">
    <property type="entry name" value="Malic_M"/>
    <property type="match status" value="1"/>
</dbReference>
<evidence type="ECO:0000256" key="11">
    <source>
        <dbReference type="PIRSR" id="PIRSR000106-3"/>
    </source>
</evidence>
<keyword evidence="4 11" id="KW-0479">Metal-binding</keyword>
<accession>A0A3S0WZS5</accession>
<dbReference type="InterPro" id="IPR012302">
    <property type="entry name" value="Malic_NAD-bd"/>
</dbReference>
<comment type="similarity">
    <text evidence="2 12">Belongs to the malic enzymes family.</text>
</comment>
<keyword evidence="16" id="KW-1185">Reference proteome</keyword>
<feature type="domain" description="Malic enzyme NAD-binding" evidence="13">
    <location>
        <begin position="268"/>
        <end position="524"/>
    </location>
</feature>
<dbReference type="PANTHER" id="PTHR23406">
    <property type="entry name" value="MALIC ENZYME-RELATED"/>
    <property type="match status" value="1"/>
</dbReference>
<feature type="binding site" evidence="10">
    <location>
        <position position="411"/>
    </location>
    <ligand>
        <name>(S)-malate</name>
        <dbReference type="ChEBI" id="CHEBI:15589"/>
    </ligand>
</feature>
<feature type="binding site" evidence="11">
    <location>
        <position position="244"/>
    </location>
    <ligand>
        <name>a divalent metal cation</name>
        <dbReference type="ChEBI" id="CHEBI:60240"/>
    </ligand>
</feature>
<dbReference type="RefSeq" id="WP_126950180.1">
    <property type="nucleotide sequence ID" value="NZ_RZHC01000008.1"/>
</dbReference>
<evidence type="ECO:0000313" key="16">
    <source>
        <dbReference type="Proteomes" id="UP000286912"/>
    </source>
</evidence>
<evidence type="ECO:0000256" key="1">
    <source>
        <dbReference type="ARBA" id="ARBA00001936"/>
    </source>
</evidence>
<dbReference type="AlphaFoldDB" id="A0A3S0WZS5"/>
<dbReference type="Proteomes" id="UP000286912">
    <property type="component" value="Unassembled WGS sequence"/>
</dbReference>
<evidence type="ECO:0000256" key="6">
    <source>
        <dbReference type="ARBA" id="ARBA00023027"/>
    </source>
</evidence>
<dbReference type="GO" id="GO:0046872">
    <property type="term" value="F:metal ion binding"/>
    <property type="evidence" value="ECO:0007669"/>
    <property type="project" value="UniProtKB-KW"/>
</dbReference>
<dbReference type="EC" id="1.1.1.38" evidence="3"/>
<dbReference type="InterPro" id="IPR012301">
    <property type="entry name" value="Malic_N_dom"/>
</dbReference>
<feature type="binding site" evidence="10">
    <location>
        <position position="154"/>
    </location>
    <ligand>
        <name>(S)-malate</name>
        <dbReference type="ChEBI" id="CHEBI:15589"/>
    </ligand>
</feature>
<keyword evidence="6" id="KW-0520">NAD</keyword>
<feature type="active site" description="Proton donor" evidence="9">
    <location>
        <position position="101"/>
    </location>
</feature>
<evidence type="ECO:0000256" key="5">
    <source>
        <dbReference type="ARBA" id="ARBA00023002"/>
    </source>
</evidence>
<feature type="binding site" evidence="11">
    <location>
        <position position="267"/>
    </location>
    <ligand>
        <name>a divalent metal cation</name>
        <dbReference type="ChEBI" id="CHEBI:60240"/>
    </ligand>
</feature>
<dbReference type="InterPro" id="IPR001891">
    <property type="entry name" value="Malic_OxRdtase"/>
</dbReference>
<dbReference type="EMBL" id="RZHD01000009">
    <property type="protein sequence ID" value="RUR43945.1"/>
    <property type="molecule type" value="Genomic_DNA"/>
</dbReference>
<evidence type="ECO:0000256" key="4">
    <source>
        <dbReference type="ARBA" id="ARBA00022723"/>
    </source>
</evidence>
<evidence type="ECO:0000256" key="2">
    <source>
        <dbReference type="ARBA" id="ARBA00008785"/>
    </source>
</evidence>
<feature type="domain" description="Malic enzyme N-terminal" evidence="14">
    <location>
        <begin position="78"/>
        <end position="258"/>
    </location>
</feature>
<dbReference type="NCBIfam" id="NF010052">
    <property type="entry name" value="PRK13529.1"/>
    <property type="match status" value="1"/>
</dbReference>
<evidence type="ECO:0000259" key="13">
    <source>
        <dbReference type="SMART" id="SM00919"/>
    </source>
</evidence>
<dbReference type="GO" id="GO:0004470">
    <property type="term" value="F:malic enzyme activity"/>
    <property type="evidence" value="ECO:0007669"/>
    <property type="project" value="InterPro"/>
</dbReference>
<dbReference type="SMART" id="SM00919">
    <property type="entry name" value="Malic_M"/>
    <property type="match status" value="1"/>
</dbReference>
<organism evidence="15 16">
    <name type="scientific">Vreelandella populi</name>
    <dbReference type="NCBI Taxonomy" id="2498858"/>
    <lineage>
        <taxon>Bacteria</taxon>
        <taxon>Pseudomonadati</taxon>
        <taxon>Pseudomonadota</taxon>
        <taxon>Gammaproteobacteria</taxon>
        <taxon>Oceanospirillales</taxon>
        <taxon>Halomonadaceae</taxon>
        <taxon>Vreelandella</taxon>
    </lineage>
</organism>
<gene>
    <name evidence="15" type="ORF">ELY37_16165</name>
</gene>
<keyword evidence="5" id="KW-0560">Oxidoreductase</keyword>
<dbReference type="OrthoDB" id="9805787at2"/>